<protein>
    <submittedName>
        <fullName evidence="1">Uncharacterized protein</fullName>
    </submittedName>
</protein>
<accession>A0A0A9H3I9</accession>
<evidence type="ECO:0000313" key="1">
    <source>
        <dbReference type="EMBL" id="JAE30359.1"/>
    </source>
</evidence>
<organism evidence="1">
    <name type="scientific">Arundo donax</name>
    <name type="common">Giant reed</name>
    <name type="synonym">Donax arundinaceus</name>
    <dbReference type="NCBI Taxonomy" id="35708"/>
    <lineage>
        <taxon>Eukaryota</taxon>
        <taxon>Viridiplantae</taxon>
        <taxon>Streptophyta</taxon>
        <taxon>Embryophyta</taxon>
        <taxon>Tracheophyta</taxon>
        <taxon>Spermatophyta</taxon>
        <taxon>Magnoliopsida</taxon>
        <taxon>Liliopsida</taxon>
        <taxon>Poales</taxon>
        <taxon>Poaceae</taxon>
        <taxon>PACMAD clade</taxon>
        <taxon>Arundinoideae</taxon>
        <taxon>Arundineae</taxon>
        <taxon>Arundo</taxon>
    </lineage>
</organism>
<sequence>MPLGYWNSARGHGHQLTIIRTEAGQKRAVSVIFLRQNDHAKNKKKGVWNERKRAA</sequence>
<name>A0A0A9H3I9_ARUDO</name>
<proteinExistence type="predicted"/>
<reference evidence="1" key="1">
    <citation type="submission" date="2014-09" db="EMBL/GenBank/DDBJ databases">
        <authorList>
            <person name="Magalhaes I.L.F."/>
            <person name="Oliveira U."/>
            <person name="Santos F.R."/>
            <person name="Vidigal T.H.D.A."/>
            <person name="Brescovit A.D."/>
            <person name="Santos A.J."/>
        </authorList>
    </citation>
    <scope>NUCLEOTIDE SEQUENCE</scope>
    <source>
        <tissue evidence="1">Shoot tissue taken approximately 20 cm above the soil surface</tissue>
    </source>
</reference>
<dbReference type="AlphaFoldDB" id="A0A0A9H3I9"/>
<reference evidence="1" key="2">
    <citation type="journal article" date="2015" name="Data Brief">
        <title>Shoot transcriptome of the giant reed, Arundo donax.</title>
        <authorList>
            <person name="Barrero R.A."/>
            <person name="Guerrero F.D."/>
            <person name="Moolhuijzen P."/>
            <person name="Goolsby J.A."/>
            <person name="Tidwell J."/>
            <person name="Bellgard S.E."/>
            <person name="Bellgard M.I."/>
        </authorList>
    </citation>
    <scope>NUCLEOTIDE SEQUENCE</scope>
    <source>
        <tissue evidence="1">Shoot tissue taken approximately 20 cm above the soil surface</tissue>
    </source>
</reference>
<dbReference type="EMBL" id="GBRH01167537">
    <property type="protein sequence ID" value="JAE30359.1"/>
    <property type="molecule type" value="Transcribed_RNA"/>
</dbReference>